<evidence type="ECO:0000259" key="7">
    <source>
        <dbReference type="Pfam" id="PF04129"/>
    </source>
</evidence>
<evidence type="ECO:0000313" key="10">
    <source>
        <dbReference type="Proteomes" id="UP000605846"/>
    </source>
</evidence>
<reference evidence="9" key="1">
    <citation type="submission" date="2020-01" db="EMBL/GenBank/DDBJ databases">
        <title>Genome Sequencing of Three Apophysomyces-Like Fungal Strains Confirms a Novel Fungal Genus in the Mucoromycota with divergent Burkholderia-like Endosymbiotic Bacteria.</title>
        <authorList>
            <person name="Stajich J.E."/>
            <person name="Macias A.M."/>
            <person name="Carter-House D."/>
            <person name="Lovett B."/>
            <person name="Kasson L.R."/>
            <person name="Berry K."/>
            <person name="Grigoriev I."/>
            <person name="Chang Y."/>
            <person name="Spatafora J."/>
            <person name="Kasson M.T."/>
        </authorList>
    </citation>
    <scope>NUCLEOTIDE SEQUENCE</scope>
    <source>
        <strain evidence="9">NRRL A-21654</strain>
    </source>
</reference>
<comment type="subcellular location">
    <subcellularLocation>
        <location evidence="1">Golgi apparatus</location>
        <location evidence="1">trans-Golgi network</location>
    </subcellularLocation>
</comment>
<name>A0A8H7EPH5_9FUNG</name>
<keyword evidence="3" id="KW-0813">Transport</keyword>
<dbReference type="GO" id="GO:0032456">
    <property type="term" value="P:endocytic recycling"/>
    <property type="evidence" value="ECO:0007669"/>
    <property type="project" value="TreeGrafter"/>
</dbReference>
<feature type="coiled-coil region" evidence="6">
    <location>
        <begin position="581"/>
        <end position="612"/>
    </location>
</feature>
<gene>
    <name evidence="9" type="ORF">EC973_007950</name>
</gene>
<dbReference type="OrthoDB" id="19482at2759"/>
<evidence type="ECO:0000256" key="3">
    <source>
        <dbReference type="ARBA" id="ARBA00022448"/>
    </source>
</evidence>
<organism evidence="9 10">
    <name type="scientific">Apophysomyces ossiformis</name>
    <dbReference type="NCBI Taxonomy" id="679940"/>
    <lineage>
        <taxon>Eukaryota</taxon>
        <taxon>Fungi</taxon>
        <taxon>Fungi incertae sedis</taxon>
        <taxon>Mucoromycota</taxon>
        <taxon>Mucoromycotina</taxon>
        <taxon>Mucoromycetes</taxon>
        <taxon>Mucorales</taxon>
        <taxon>Mucorineae</taxon>
        <taxon>Mucoraceae</taxon>
        <taxon>Apophysomyces</taxon>
    </lineage>
</organism>
<keyword evidence="6" id="KW-0175">Coiled coil</keyword>
<evidence type="ECO:0000256" key="5">
    <source>
        <dbReference type="ARBA" id="ARBA00023034"/>
    </source>
</evidence>
<dbReference type="InterPro" id="IPR048319">
    <property type="entry name" value="Vps52_CC"/>
</dbReference>
<dbReference type="PANTHER" id="PTHR14190">
    <property type="entry name" value="SUPPRESSOR OF ACTIN MUTATIONS 2/VACUOLAR PROTEIN SORTING 52"/>
    <property type="match status" value="1"/>
</dbReference>
<accession>A0A8H7EPH5</accession>
<dbReference type="Proteomes" id="UP000605846">
    <property type="component" value="Unassembled WGS sequence"/>
</dbReference>
<dbReference type="AlphaFoldDB" id="A0A8H7EPH5"/>
<dbReference type="GO" id="GO:0015031">
    <property type="term" value="P:protein transport"/>
    <property type="evidence" value="ECO:0007669"/>
    <property type="project" value="UniProtKB-KW"/>
</dbReference>
<dbReference type="GO" id="GO:0019905">
    <property type="term" value="F:syntaxin binding"/>
    <property type="evidence" value="ECO:0007669"/>
    <property type="project" value="TreeGrafter"/>
</dbReference>
<evidence type="ECO:0000256" key="4">
    <source>
        <dbReference type="ARBA" id="ARBA00022927"/>
    </source>
</evidence>
<evidence type="ECO:0000313" key="9">
    <source>
        <dbReference type="EMBL" id="KAF7727175.1"/>
    </source>
</evidence>
<evidence type="ECO:0000256" key="6">
    <source>
        <dbReference type="SAM" id="Coils"/>
    </source>
</evidence>
<dbReference type="InterPro" id="IPR007258">
    <property type="entry name" value="Vps52"/>
</dbReference>
<protein>
    <submittedName>
        <fullName evidence="9">Uncharacterized protein</fullName>
    </submittedName>
</protein>
<dbReference type="GO" id="GO:0005829">
    <property type="term" value="C:cytosol"/>
    <property type="evidence" value="ECO:0007669"/>
    <property type="project" value="GOC"/>
</dbReference>
<dbReference type="Pfam" id="PF20655">
    <property type="entry name" value="Vps52_C"/>
    <property type="match status" value="1"/>
</dbReference>
<dbReference type="EMBL" id="JABAYA010000063">
    <property type="protein sequence ID" value="KAF7727175.1"/>
    <property type="molecule type" value="Genomic_DNA"/>
</dbReference>
<evidence type="ECO:0000259" key="8">
    <source>
        <dbReference type="Pfam" id="PF20655"/>
    </source>
</evidence>
<dbReference type="InterPro" id="IPR048361">
    <property type="entry name" value="Vps52_C"/>
</dbReference>
<comment type="caution">
    <text evidence="9">The sequence shown here is derived from an EMBL/GenBank/DDBJ whole genome shotgun (WGS) entry which is preliminary data.</text>
</comment>
<comment type="similarity">
    <text evidence="2">Belongs to the VPS52 family.</text>
</comment>
<dbReference type="Pfam" id="PF04129">
    <property type="entry name" value="Vps52_CC"/>
    <property type="match status" value="1"/>
</dbReference>
<keyword evidence="4" id="KW-0653">Protein transport</keyword>
<dbReference type="PANTHER" id="PTHR14190:SF7">
    <property type="entry name" value="VACUOLAR PROTEIN SORTING-ASSOCIATED PROTEIN 52 HOMOLOG"/>
    <property type="match status" value="1"/>
</dbReference>
<dbReference type="GO" id="GO:0006896">
    <property type="term" value="P:Golgi to vacuole transport"/>
    <property type="evidence" value="ECO:0007669"/>
    <property type="project" value="TreeGrafter"/>
</dbReference>
<dbReference type="GO" id="GO:0000938">
    <property type="term" value="C:GARP complex"/>
    <property type="evidence" value="ECO:0007669"/>
    <property type="project" value="TreeGrafter"/>
</dbReference>
<evidence type="ECO:0000256" key="1">
    <source>
        <dbReference type="ARBA" id="ARBA00004601"/>
    </source>
</evidence>
<feature type="domain" description="Vps52 coiled-coil" evidence="7">
    <location>
        <begin position="139"/>
        <end position="311"/>
    </location>
</feature>
<sequence length="758" mass="87158">MSYAIKTTITVDESLVPENTLLSQNESNLSSNVNANVHGVNNSAPCTPALKELDLLLEKARLSPDSNDPSLEDSDDKKIHLDEDWDLHHITFDEVDDRISAFQEDEFVSQALENGMDLREYARQIEDEKASMQKQLENDYVQHVQSFVDLHSEIESCDAVLGRMEELLNIFQSDLGNISGEIQNLQERSSHMSVRLKNRKAVEGKLGKTLQGMVIPPYVIKKITEGEVDEAWLQYLLAINKQMRFVKANQNRPIKALRNVGPELEKLRLRAAITIRDFFISRIHSLCVPNTNIQIMQQSVFLKYKELHMFVLERHQEAAIEIRQNYINTLRWYFHNHFERYSKGLGKLQAVAADKTDLIGVEENMRKSGIFSGNKVTLKDKTNVFALGDRIDALRMHDSGVILVHVAEDKDQKYQFEQLFRSFNSTLIDNASSEYLFIYEFFSRDTNTAADTAKTIFQHIFEATEKVGLNFTKTCVDNSYDAVGILLCIRINTQLALELQRRRVPALEGYTNSTNMLLWPRFQHVMTLHIESIKKMSNSKSVLNAVKDIHPHHITRRYAEFAASLLILNEGYDDAILINSVKKLRNEFEGLLARMSNEIQDITRRIAFLINNYDLIISVFQEAHNRALDSELDHVKQLLSIHISAFVDHQLTPYFGDIVKSVQQAEQARKEIDRGELVRICKHFAQTWRQSLTAINSSVVQYFSNFKNGTTVLHAVLGQLIVYYTKFLDLLEKRNLSDIHPVDVQTLMVEIKKFRSTF</sequence>
<dbReference type="GO" id="GO:0042147">
    <property type="term" value="P:retrograde transport, endosome to Golgi"/>
    <property type="evidence" value="ECO:0007669"/>
    <property type="project" value="TreeGrafter"/>
</dbReference>
<keyword evidence="5" id="KW-0333">Golgi apparatus</keyword>
<evidence type="ECO:0000256" key="2">
    <source>
        <dbReference type="ARBA" id="ARBA00008180"/>
    </source>
</evidence>
<keyword evidence="10" id="KW-1185">Reference proteome</keyword>
<feature type="domain" description="Vps52 C-terminal" evidence="8">
    <location>
        <begin position="328"/>
        <end position="638"/>
    </location>
</feature>
<proteinExistence type="inferred from homology"/>